<evidence type="ECO:0000256" key="1">
    <source>
        <dbReference type="ARBA" id="ARBA00004601"/>
    </source>
</evidence>
<dbReference type="PANTHER" id="PTHR12965:SF0">
    <property type="entry name" value="VACUOLAR PROTEIN SORTING-ASSOCIATED PROTEIN 54"/>
    <property type="match status" value="1"/>
</dbReference>
<proteinExistence type="inferred from homology"/>
<keyword evidence="5" id="KW-0597">Phosphoprotein</keyword>
<comment type="caution">
    <text evidence="9">The sequence shown here is derived from an EMBL/GenBank/DDBJ whole genome shotgun (WGS) entry which is preliminary data.</text>
</comment>
<comment type="subcellular location">
    <subcellularLocation>
        <location evidence="1">Golgi apparatus</location>
        <location evidence="1">trans-Golgi network</location>
    </subcellularLocation>
</comment>
<reference evidence="9 10" key="1">
    <citation type="journal article" date="2021" name="BMC Biol.">
        <title>Horizontally acquired antibacterial genes associated with adaptive radiation of ladybird beetles.</title>
        <authorList>
            <person name="Li H.S."/>
            <person name="Tang X.F."/>
            <person name="Huang Y.H."/>
            <person name="Xu Z.Y."/>
            <person name="Chen M.L."/>
            <person name="Du X.Y."/>
            <person name="Qiu B.Y."/>
            <person name="Chen P.T."/>
            <person name="Zhang W."/>
            <person name="Slipinski A."/>
            <person name="Escalona H.E."/>
            <person name="Waterhouse R.M."/>
            <person name="Zwick A."/>
            <person name="Pang H."/>
        </authorList>
    </citation>
    <scope>NUCLEOTIDE SEQUENCE [LARGE SCALE GENOMIC DNA]</scope>
    <source>
        <strain evidence="9">SYSU2018</strain>
    </source>
</reference>
<gene>
    <name evidence="9" type="ORF">HHI36_007564</name>
</gene>
<keyword evidence="8" id="KW-0175">Coiled coil</keyword>
<name>A0ABD2MQ27_9CUCU</name>
<dbReference type="Proteomes" id="UP001516400">
    <property type="component" value="Unassembled WGS sequence"/>
</dbReference>
<evidence type="ECO:0000256" key="5">
    <source>
        <dbReference type="ARBA" id="ARBA00022553"/>
    </source>
</evidence>
<accession>A0ABD2MQ27</accession>
<evidence type="ECO:0000256" key="6">
    <source>
        <dbReference type="ARBA" id="ARBA00022927"/>
    </source>
</evidence>
<keyword evidence="4" id="KW-0813">Transport</keyword>
<dbReference type="Gene3D" id="1.20.1280.130">
    <property type="match status" value="1"/>
</dbReference>
<comment type="similarity">
    <text evidence="2">Belongs to the VPS54 family.</text>
</comment>
<dbReference type="EMBL" id="JABFTP020000021">
    <property type="protein sequence ID" value="KAL3268453.1"/>
    <property type="molecule type" value="Genomic_DNA"/>
</dbReference>
<dbReference type="InterPro" id="IPR039745">
    <property type="entry name" value="Vps54"/>
</dbReference>
<evidence type="ECO:0000256" key="2">
    <source>
        <dbReference type="ARBA" id="ARBA00009150"/>
    </source>
</evidence>
<evidence type="ECO:0000313" key="10">
    <source>
        <dbReference type="Proteomes" id="UP001516400"/>
    </source>
</evidence>
<dbReference type="AlphaFoldDB" id="A0ABD2MQ27"/>
<dbReference type="FunFam" id="1.20.1280.130:FF:000001">
    <property type="entry name" value="Vacuolar protein sorting-associated protein 54"/>
    <property type="match status" value="1"/>
</dbReference>
<keyword evidence="7" id="KW-0333">Golgi apparatus</keyword>
<dbReference type="GO" id="GO:0005794">
    <property type="term" value="C:Golgi apparatus"/>
    <property type="evidence" value="ECO:0007669"/>
    <property type="project" value="UniProtKB-SubCell"/>
</dbReference>
<evidence type="ECO:0000313" key="9">
    <source>
        <dbReference type="EMBL" id="KAL3268453.1"/>
    </source>
</evidence>
<sequence>MDTLLSDQLNEWDAKPPVPSKAFRNISRHIIKLHEAVSSVLPSDQVSYLYETVHKNFKSALRAQLMKLNIQNNGGPQHGLVTTEITFYLQTMLMLNTLPEDTLTNKYMEDIWQR</sequence>
<organism evidence="9 10">
    <name type="scientific">Cryptolaemus montrouzieri</name>
    <dbReference type="NCBI Taxonomy" id="559131"/>
    <lineage>
        <taxon>Eukaryota</taxon>
        <taxon>Metazoa</taxon>
        <taxon>Ecdysozoa</taxon>
        <taxon>Arthropoda</taxon>
        <taxon>Hexapoda</taxon>
        <taxon>Insecta</taxon>
        <taxon>Pterygota</taxon>
        <taxon>Neoptera</taxon>
        <taxon>Endopterygota</taxon>
        <taxon>Coleoptera</taxon>
        <taxon>Polyphaga</taxon>
        <taxon>Cucujiformia</taxon>
        <taxon>Coccinelloidea</taxon>
        <taxon>Coccinellidae</taxon>
        <taxon>Scymninae</taxon>
        <taxon>Scymnini</taxon>
        <taxon>Cryptolaemus</taxon>
    </lineage>
</organism>
<evidence type="ECO:0000256" key="3">
    <source>
        <dbReference type="ARBA" id="ARBA00017665"/>
    </source>
</evidence>
<protein>
    <recommendedName>
        <fullName evidence="3">Vacuolar protein sorting-associated protein 54</fullName>
    </recommendedName>
</protein>
<keyword evidence="10" id="KW-1185">Reference proteome</keyword>
<evidence type="ECO:0000256" key="4">
    <source>
        <dbReference type="ARBA" id="ARBA00022448"/>
    </source>
</evidence>
<dbReference type="GO" id="GO:0015031">
    <property type="term" value="P:protein transport"/>
    <property type="evidence" value="ECO:0007669"/>
    <property type="project" value="UniProtKB-KW"/>
</dbReference>
<dbReference type="PANTHER" id="PTHR12965">
    <property type="entry name" value="VACUOLAR PROTEIN SORTING 54"/>
    <property type="match status" value="1"/>
</dbReference>
<keyword evidence="6" id="KW-0653">Protein transport</keyword>
<evidence type="ECO:0000256" key="8">
    <source>
        <dbReference type="ARBA" id="ARBA00023054"/>
    </source>
</evidence>
<evidence type="ECO:0000256" key="7">
    <source>
        <dbReference type="ARBA" id="ARBA00023034"/>
    </source>
</evidence>